<feature type="region of interest" description="Disordered" evidence="10">
    <location>
        <begin position="1692"/>
        <end position="1797"/>
    </location>
</feature>
<feature type="compositionally biased region" description="Basic and acidic residues" evidence="10">
    <location>
        <begin position="1629"/>
        <end position="1654"/>
    </location>
</feature>
<dbReference type="CDD" id="cd01377">
    <property type="entry name" value="MYSc_class_II"/>
    <property type="match status" value="1"/>
</dbReference>
<evidence type="ECO:0000256" key="4">
    <source>
        <dbReference type="ARBA" id="ARBA00022860"/>
    </source>
</evidence>
<feature type="region of interest" description="Disordered" evidence="10">
    <location>
        <begin position="1514"/>
        <end position="1533"/>
    </location>
</feature>
<protein>
    <recommendedName>
        <fullName evidence="15">Myosin heavy chain</fullName>
    </recommendedName>
</protein>
<keyword evidence="6 9" id="KW-0518">Myosin</keyword>
<feature type="region of interest" description="Disordered" evidence="10">
    <location>
        <begin position="1472"/>
        <end position="1498"/>
    </location>
</feature>
<dbReference type="FunFam" id="1.20.58.530:FF:000003">
    <property type="entry name" value="Myosin heavy chain 10"/>
    <property type="match status" value="1"/>
</dbReference>
<feature type="region of interest" description="Disordered" evidence="10">
    <location>
        <begin position="1236"/>
        <end position="1268"/>
    </location>
</feature>
<feature type="region of interest" description="Disordered" evidence="10">
    <location>
        <begin position="1106"/>
        <end position="1150"/>
    </location>
</feature>
<feature type="binding site" evidence="9">
    <location>
        <begin position="172"/>
        <end position="179"/>
    </location>
    <ligand>
        <name>ATP</name>
        <dbReference type="ChEBI" id="CHEBI:30616"/>
    </ligand>
</feature>
<dbReference type="GO" id="GO:0005516">
    <property type="term" value="F:calmodulin binding"/>
    <property type="evidence" value="ECO:0007669"/>
    <property type="project" value="UniProtKB-KW"/>
</dbReference>
<dbReference type="STRING" id="400682.A0A1X7VV85"/>
<gene>
    <name evidence="13" type="primary">100641452</name>
</gene>
<dbReference type="FunCoup" id="A0A1X7VV85">
    <property type="interactions" value="570"/>
</dbReference>
<dbReference type="GO" id="GO:0005737">
    <property type="term" value="C:cytoplasm"/>
    <property type="evidence" value="ECO:0007669"/>
    <property type="project" value="TreeGrafter"/>
</dbReference>
<dbReference type="EnsemblMetazoa" id="XM_003382780.3">
    <property type="protein sequence ID" value="XP_003382828.1"/>
    <property type="gene ID" value="LOC100641452"/>
</dbReference>
<keyword evidence="7 9" id="KW-0505">Motor protein</keyword>
<feature type="region of interest" description="Disordered" evidence="10">
    <location>
        <begin position="1613"/>
        <end position="1679"/>
    </location>
</feature>
<feature type="domain" description="Myosin N-terminal SH3-like" evidence="12">
    <location>
        <begin position="26"/>
        <end position="75"/>
    </location>
</feature>
<feature type="compositionally biased region" description="Basic and acidic residues" evidence="10">
    <location>
        <begin position="1692"/>
        <end position="1717"/>
    </location>
</feature>
<dbReference type="Proteomes" id="UP000007879">
    <property type="component" value="Unassembled WGS sequence"/>
</dbReference>
<feature type="domain" description="Myosin motor" evidence="11">
    <location>
        <begin position="79"/>
        <end position="792"/>
    </location>
</feature>
<reference evidence="13" key="2">
    <citation type="submission" date="2017-05" db="UniProtKB">
        <authorList>
            <consortium name="EnsemblMetazoa"/>
        </authorList>
    </citation>
    <scope>IDENTIFICATION</scope>
</reference>
<evidence type="ECO:0000256" key="9">
    <source>
        <dbReference type="PROSITE-ProRule" id="PRU00782"/>
    </source>
</evidence>
<reference evidence="14" key="1">
    <citation type="journal article" date="2010" name="Nature">
        <title>The Amphimedon queenslandica genome and the evolution of animal complexity.</title>
        <authorList>
            <person name="Srivastava M."/>
            <person name="Simakov O."/>
            <person name="Chapman J."/>
            <person name="Fahey B."/>
            <person name="Gauthier M.E."/>
            <person name="Mitros T."/>
            <person name="Richards G.S."/>
            <person name="Conaco C."/>
            <person name="Dacre M."/>
            <person name="Hellsten U."/>
            <person name="Larroux C."/>
            <person name="Putnam N.H."/>
            <person name="Stanke M."/>
            <person name="Adamska M."/>
            <person name="Darling A."/>
            <person name="Degnan S.M."/>
            <person name="Oakley T.H."/>
            <person name="Plachetzki D.C."/>
            <person name="Zhai Y."/>
            <person name="Adamski M."/>
            <person name="Calcino A."/>
            <person name="Cummins S.F."/>
            <person name="Goodstein D.M."/>
            <person name="Harris C."/>
            <person name="Jackson D.J."/>
            <person name="Leys S.P."/>
            <person name="Shu S."/>
            <person name="Woodcroft B.J."/>
            <person name="Vervoort M."/>
            <person name="Kosik K.S."/>
            <person name="Manning G."/>
            <person name="Degnan B.M."/>
            <person name="Rokhsar D.S."/>
        </authorList>
    </citation>
    <scope>NUCLEOTIDE SEQUENCE [LARGE SCALE GENOMIC DNA]</scope>
</reference>
<dbReference type="GO" id="GO:0016459">
    <property type="term" value="C:myosin complex"/>
    <property type="evidence" value="ECO:0007669"/>
    <property type="project" value="UniProtKB-KW"/>
</dbReference>
<dbReference type="InterPro" id="IPR001609">
    <property type="entry name" value="Myosin_head_motor_dom-like"/>
</dbReference>
<dbReference type="InterPro" id="IPR004009">
    <property type="entry name" value="SH3_Myosin"/>
</dbReference>
<evidence type="ECO:0000256" key="5">
    <source>
        <dbReference type="ARBA" id="ARBA00023054"/>
    </source>
</evidence>
<dbReference type="PANTHER" id="PTHR13140:SF857">
    <property type="entry name" value="MYOSIN-11"/>
    <property type="match status" value="1"/>
</dbReference>
<dbReference type="Gene3D" id="1.10.10.820">
    <property type="match status" value="1"/>
</dbReference>
<dbReference type="FunFam" id="3.40.850.10:FF:000101">
    <property type="entry name" value="Slow myosin heavy chain 2"/>
    <property type="match status" value="1"/>
</dbReference>
<feature type="compositionally biased region" description="Basic and acidic residues" evidence="10">
    <location>
        <begin position="1476"/>
        <end position="1491"/>
    </location>
</feature>
<evidence type="ECO:0000256" key="10">
    <source>
        <dbReference type="SAM" id="MobiDB-lite"/>
    </source>
</evidence>
<dbReference type="InterPro" id="IPR027417">
    <property type="entry name" value="P-loop_NTPase"/>
</dbReference>
<feature type="compositionally biased region" description="Polar residues" evidence="10">
    <location>
        <begin position="1771"/>
        <end position="1797"/>
    </location>
</feature>
<dbReference type="FunFam" id="3.30.70.1590:FF:000001">
    <property type="entry name" value="Myosin heavy chain"/>
    <property type="match status" value="1"/>
</dbReference>
<dbReference type="InterPro" id="IPR008989">
    <property type="entry name" value="Myosin_S1_N"/>
</dbReference>
<keyword evidence="8 9" id="KW-0009">Actin-binding</keyword>
<keyword evidence="14" id="KW-1185">Reference proteome</keyword>
<evidence type="ECO:0000313" key="13">
    <source>
        <dbReference type="EnsemblMetazoa" id="Aqu2.1.43313_001"/>
    </source>
</evidence>
<dbReference type="Gene3D" id="3.40.850.10">
    <property type="entry name" value="Kinesin motor domain"/>
    <property type="match status" value="1"/>
</dbReference>
<dbReference type="Pfam" id="PF02736">
    <property type="entry name" value="Myosin_N"/>
    <property type="match status" value="1"/>
</dbReference>
<dbReference type="eggNOG" id="KOG0161">
    <property type="taxonomic scope" value="Eukaryota"/>
</dbReference>
<dbReference type="PROSITE" id="PS51844">
    <property type="entry name" value="SH3_LIKE"/>
    <property type="match status" value="1"/>
</dbReference>
<feature type="region of interest" description="Disordered" evidence="10">
    <location>
        <begin position="1865"/>
        <end position="1974"/>
    </location>
</feature>
<keyword evidence="3 9" id="KW-0067">ATP-binding</keyword>
<dbReference type="Gene3D" id="4.10.270.10">
    <property type="entry name" value="Myosin, subunit A"/>
    <property type="match status" value="1"/>
</dbReference>
<feature type="compositionally biased region" description="Polar residues" evidence="10">
    <location>
        <begin position="1725"/>
        <end position="1734"/>
    </location>
</feature>
<dbReference type="FunFam" id="2.30.30.360:FF:000001">
    <property type="entry name" value="Myosin heavy chain"/>
    <property type="match status" value="1"/>
</dbReference>
<evidence type="ECO:0000256" key="6">
    <source>
        <dbReference type="ARBA" id="ARBA00023123"/>
    </source>
</evidence>
<dbReference type="InterPro" id="IPR036961">
    <property type="entry name" value="Kinesin_motor_dom_sf"/>
</dbReference>
<dbReference type="InterPro" id="IPR002928">
    <property type="entry name" value="Myosin_tail"/>
</dbReference>
<dbReference type="GO" id="GO:0016020">
    <property type="term" value="C:membrane"/>
    <property type="evidence" value="ECO:0007669"/>
    <property type="project" value="TreeGrafter"/>
</dbReference>
<dbReference type="GO" id="GO:0005524">
    <property type="term" value="F:ATP binding"/>
    <property type="evidence" value="ECO:0007669"/>
    <property type="project" value="UniProtKB-UniRule"/>
</dbReference>
<dbReference type="PANTHER" id="PTHR13140">
    <property type="entry name" value="MYOSIN"/>
    <property type="match status" value="1"/>
</dbReference>
<dbReference type="Gene3D" id="1.20.5.340">
    <property type="match status" value="4"/>
</dbReference>
<dbReference type="Pfam" id="PF01576">
    <property type="entry name" value="Myosin_tail_1"/>
    <property type="match status" value="1"/>
</dbReference>
<evidence type="ECO:0008006" key="15">
    <source>
        <dbReference type="Google" id="ProtNLM"/>
    </source>
</evidence>
<feature type="compositionally biased region" description="Basic and acidic residues" evidence="10">
    <location>
        <begin position="1868"/>
        <end position="1885"/>
    </location>
</feature>
<feature type="compositionally biased region" description="Basic and acidic residues" evidence="10">
    <location>
        <begin position="1107"/>
        <end position="1125"/>
    </location>
</feature>
<feature type="region of interest" description="Actin-binding" evidence="9">
    <location>
        <begin position="670"/>
        <end position="692"/>
    </location>
</feature>
<sequence>MATEDLKYLSVDRGKMYDAIAQAEWAKKKLVWVPHPEAGFVPGSIKKEEGDSVTVEMTDGQKKTVSKDDIQKMNPPKFEKVEDMAELSFLNEASVLHNLTDRYYSGLIYTYSGLFCVVVNPYKMLPIYTDRVVDLYRGKKRHEMPPHVYAVTDQSYRNMLLDREDQSILCTGESGAGKTENTKKVIQYLAVIASGGSAAKPKGPIRRTSTSTTLNIKAGLTGLQGELEAQLLQANPILEAFGNAKTVKNDNSSRFGKFIRINFDSSGHIAGANIDTYLLEKSRAVRQATDERTFHIFYQILNGMDPKEKEEYFYHSFEKYKFLSNGNLSVAGINDVQEYDDTVEAMNVMGISEEEKSAVFRVVSAVLLFGNMEFKQERNSDQALLVDNTVAQQIGKLLGVPVTDFTKALLKPKIKTGREFTIRSQNKSQVEYSCQSLAKALYERMFKWIVQRVNKTLDRSIGSGTSFIGILDIAGFEIFKVNSFEQLCINYTNEKLQQLFNHTMFILEQEEYRTEGIEWTFIDFGLDLQPCIDLIEKPMGILSLLDEECWFPKATDKSYVEKLQREHAQNPKYSKPDFRSSSDFTLGHYAGNVHYNCDQWLMKNMDPLNDNVIQLLVASNDWFVATLWKDTAHVVGMGVQAQSEAKSAFGAQRSRKGMFRTVGQLYKEQLSNLMITLRQTHPHFVRCIIPNYEKKAGKIVAPLVLDQLRCNGVLEGIRICRLGFPNRILFQEFRQRYEILTPGIIPKGFMDGKKAAEKMLIALELDKATYRIGHSKVFFRAGVLAQLEEERDLKLTEILIGLQSHCRGFIGRKNFQKRVEQTRAIRIIQRNVQSYLKLRNWKWWRLFTKVKPLLQVTNAEEQKREMEEEIKKLNASYEKLRIEYDELAKKNNVVLVNNKQLEDQLREEKFLTQEAEEMRDMLAQKRTELEGMIGEYELRLEESDEQNNQLVSDWKKLKQQLQETEEQLEEEGTSNQKLMQEKVSAENKIKALEEQITINDDNISKLSREKNHLDDKVREIQAALEQEEGKAKQEHRQRVKLEQLSAELDEKLERETKRRQELDNDKRKLQKEIADLQEQLARAKQRIEDLESQVAKLETELANVNARADEEAAGRAKAEKEKRELATQLQETQDDLESEREARNKSEKNRKQLNAELEKLQELLDDTTSSTTAQQAMTAQRESELSALKRTLDEEISSHEAAIASMRQKHTRNVEDLNEQLDNAKKAKSMLEKVKNSLETERSNLSSDLKDATSSLSESEKRRRNVEAQLSEAQAHIAEDTAKVQELTSQNERMKAEIANISSQLEELETKFTSSDRNNKNYLGQIQELQDQVSEESRLKIAAQNKQKQLQEEVDHLTQQVEDEEEAKTALQNKLVQLTQQLSEAKRKADDDQVNLEELQASKKKVDKEMDGLKERVEELQAENQKLTRSKKKIQEDLDDLMVQVESQRSEILQLEKKQKKFDNQLTEVQSLAEKNAQERDEAEQRARQAETKSLSLNRELEELQEKLEDVERQRRALQSERDSLVETKDDVGKSVHELAKNKKQLEQQLEEMKQQLEEVDDELQVAEDARLRLEVNMQAAKTSYERELSSKEEQIEDTRRKLTQQIRDLESQLEEEKKQKNIAQIAKRKMEGEISEWEARAEADAKAKEEAVKQYRKVQNQLKDAQLSAEEARAAQDEMISRVKELEKKVRGLEGDLSQKQEELQNADRARRSAESDRDEAQEELSTVSSKINGLSEEKRRIETRLATLEEDFEEEQLNSEAATEKARKAQQTADSLSQEISSLQSNYNQSENNRLTLEKQVKELRDRLEEAESAGGRKMKAQVAAMESRVAALEEERDMALKDNSQIKRSLRRQEKKLKEYAGAIEDERKQSEQYKQQADKQQSRVRSLKRALEEAEEENARIQAQKRRVQREADELQEQLEAIQRDRSKSTSARRQTVSSALGRSGRRGSNKAGPSPLNRSDESPDDDEDI</sequence>
<accession>A0A1X7VV85</accession>
<evidence type="ECO:0000313" key="14">
    <source>
        <dbReference type="Proteomes" id="UP000007879"/>
    </source>
</evidence>
<dbReference type="GO" id="GO:0000146">
    <property type="term" value="F:microfilament motor activity"/>
    <property type="evidence" value="ECO:0007669"/>
    <property type="project" value="TreeGrafter"/>
</dbReference>
<proteinExistence type="inferred from homology"/>
<comment type="similarity">
    <text evidence="1 9">Belongs to the TRAFAC class myosin-kinesin ATPase superfamily. Myosin family.</text>
</comment>
<dbReference type="SUPFAM" id="SSF52540">
    <property type="entry name" value="P-loop containing nucleoside triphosphate hydrolases"/>
    <property type="match status" value="1"/>
</dbReference>
<dbReference type="Gene3D" id="2.30.30.360">
    <property type="entry name" value="Myosin S1 fragment, N-terminal"/>
    <property type="match status" value="1"/>
</dbReference>
<name>A0A1X7VV85_AMPQE</name>
<feature type="compositionally biased region" description="Basic and acidic residues" evidence="10">
    <location>
        <begin position="1139"/>
        <end position="1150"/>
    </location>
</feature>
<keyword evidence="4" id="KW-0112">Calmodulin-binding</keyword>
<evidence type="ECO:0000259" key="12">
    <source>
        <dbReference type="PROSITE" id="PS51844"/>
    </source>
</evidence>
<feature type="compositionally biased region" description="Acidic residues" evidence="10">
    <location>
        <begin position="1750"/>
        <end position="1759"/>
    </location>
</feature>
<dbReference type="FunFam" id="1.20.120.720:FF:000001">
    <property type="entry name" value="Myosin heavy chain, muscle"/>
    <property type="match status" value="1"/>
</dbReference>
<dbReference type="EnsemblMetazoa" id="Aqu2.1.43313_001">
    <property type="protein sequence ID" value="Aqu2.1.43313_001"/>
    <property type="gene ID" value="Aqu2.1.43313"/>
</dbReference>
<evidence type="ECO:0000256" key="8">
    <source>
        <dbReference type="ARBA" id="ARBA00023203"/>
    </source>
</evidence>
<dbReference type="Gene3D" id="3.30.70.1590">
    <property type="match status" value="1"/>
</dbReference>
<evidence type="ECO:0000256" key="3">
    <source>
        <dbReference type="ARBA" id="ARBA00022840"/>
    </source>
</evidence>
<dbReference type="OrthoDB" id="10254995at2759"/>
<evidence type="ECO:0000256" key="1">
    <source>
        <dbReference type="ARBA" id="ARBA00008314"/>
    </source>
</evidence>
<dbReference type="GO" id="GO:0007015">
    <property type="term" value="P:actin filament organization"/>
    <property type="evidence" value="ECO:0007669"/>
    <property type="project" value="TreeGrafter"/>
</dbReference>
<dbReference type="Pfam" id="PF00063">
    <property type="entry name" value="Myosin_head"/>
    <property type="match status" value="1"/>
</dbReference>
<dbReference type="FunFam" id="1.10.10.820:FF:000001">
    <property type="entry name" value="Myosin heavy chain"/>
    <property type="match status" value="1"/>
</dbReference>
<keyword evidence="2 9" id="KW-0547">Nucleotide-binding</keyword>
<organism evidence="13">
    <name type="scientific">Amphimedon queenslandica</name>
    <name type="common">Sponge</name>
    <dbReference type="NCBI Taxonomy" id="400682"/>
    <lineage>
        <taxon>Eukaryota</taxon>
        <taxon>Metazoa</taxon>
        <taxon>Porifera</taxon>
        <taxon>Demospongiae</taxon>
        <taxon>Heteroscleromorpha</taxon>
        <taxon>Haplosclerida</taxon>
        <taxon>Niphatidae</taxon>
        <taxon>Amphimedon</taxon>
    </lineage>
</organism>
<dbReference type="PROSITE" id="PS51456">
    <property type="entry name" value="MYOSIN_MOTOR"/>
    <property type="match status" value="1"/>
</dbReference>
<dbReference type="SUPFAM" id="SSF90257">
    <property type="entry name" value="Myosin rod fragments"/>
    <property type="match status" value="7"/>
</dbReference>
<dbReference type="OMA" id="DVRFLHK"/>
<feature type="compositionally biased region" description="Polar residues" evidence="10">
    <location>
        <begin position="1243"/>
        <end position="1257"/>
    </location>
</feature>
<dbReference type="SMART" id="SM00242">
    <property type="entry name" value="MYSc"/>
    <property type="match status" value="1"/>
</dbReference>
<dbReference type="KEGG" id="aqu:100641452"/>
<dbReference type="PROSITE" id="PS50096">
    <property type="entry name" value="IQ"/>
    <property type="match status" value="1"/>
</dbReference>
<keyword evidence="5" id="KW-0175">Coiled coil</keyword>
<evidence type="ECO:0000256" key="2">
    <source>
        <dbReference type="ARBA" id="ARBA00022741"/>
    </source>
</evidence>
<dbReference type="Gene3D" id="1.20.120.720">
    <property type="entry name" value="Myosin VI head, motor domain, U50 subdomain"/>
    <property type="match status" value="1"/>
</dbReference>
<dbReference type="Gene3D" id="1.20.58.530">
    <property type="match status" value="1"/>
</dbReference>
<dbReference type="GO" id="GO:0051015">
    <property type="term" value="F:actin filament binding"/>
    <property type="evidence" value="ECO:0007669"/>
    <property type="project" value="InterPro"/>
</dbReference>
<dbReference type="SUPFAM" id="SSF57997">
    <property type="entry name" value="Tropomyosin"/>
    <property type="match status" value="1"/>
</dbReference>
<dbReference type="InParanoid" id="A0A1X7VV85"/>
<dbReference type="PRINTS" id="PR00193">
    <property type="entry name" value="MYOSINHEAVY"/>
</dbReference>
<evidence type="ECO:0000256" key="7">
    <source>
        <dbReference type="ARBA" id="ARBA00023175"/>
    </source>
</evidence>
<evidence type="ECO:0000259" key="11">
    <source>
        <dbReference type="PROSITE" id="PS51456"/>
    </source>
</evidence>